<sequence>MKILTTLCTALFVFNYGLLQAQTTEIIGYTSPNDIEIIDDINELSAFQKGDLIFSKARGLFAISPINNINNRAINKLKTEASMRGASHIYINYRNIENSTLSKSAMYSARVYKGKPLNFQEINQAVSGKKLIITKQVYFSRNDWKANEKEIYSFSNISLNEPVEERNGKVFIKIRSKDYKSGKLSSGDYYEVVGFNQDTILIFTEEVAGKEYVLHHVKIE</sequence>
<dbReference type="EMBL" id="FZOK01000030">
    <property type="protein sequence ID" value="SNS77845.1"/>
    <property type="molecule type" value="Genomic_DNA"/>
</dbReference>
<reference evidence="3" key="1">
    <citation type="submission" date="2017-06" db="EMBL/GenBank/DDBJ databases">
        <authorList>
            <person name="Varghese N."/>
            <person name="Submissions S."/>
        </authorList>
    </citation>
    <scope>NUCLEOTIDE SEQUENCE [LARGE SCALE GENOMIC DNA]</scope>
    <source>
        <strain evidence="3">5C</strain>
    </source>
</reference>
<organism evidence="2 3">
    <name type="scientific">Belliella buryatensis</name>
    <dbReference type="NCBI Taxonomy" id="1500549"/>
    <lineage>
        <taxon>Bacteria</taxon>
        <taxon>Pseudomonadati</taxon>
        <taxon>Bacteroidota</taxon>
        <taxon>Cytophagia</taxon>
        <taxon>Cytophagales</taxon>
        <taxon>Cyclobacteriaceae</taxon>
        <taxon>Belliella</taxon>
    </lineage>
</organism>
<name>A0A239H9L9_9BACT</name>
<gene>
    <name evidence="2" type="ORF">SAMN06295967_1304</name>
</gene>
<dbReference type="Proteomes" id="UP000198480">
    <property type="component" value="Unassembled WGS sequence"/>
</dbReference>
<keyword evidence="1" id="KW-0732">Signal</keyword>
<dbReference type="OrthoDB" id="958951at2"/>
<evidence type="ECO:0000256" key="1">
    <source>
        <dbReference type="SAM" id="SignalP"/>
    </source>
</evidence>
<dbReference type="RefSeq" id="WP_089242531.1">
    <property type="nucleotide sequence ID" value="NZ_FZOK01000030.1"/>
</dbReference>
<evidence type="ECO:0000313" key="2">
    <source>
        <dbReference type="EMBL" id="SNS77845.1"/>
    </source>
</evidence>
<proteinExistence type="predicted"/>
<evidence type="ECO:0000313" key="3">
    <source>
        <dbReference type="Proteomes" id="UP000198480"/>
    </source>
</evidence>
<protein>
    <submittedName>
        <fullName evidence="2">Uncharacterized protein</fullName>
    </submittedName>
</protein>
<feature type="chain" id="PRO_5013303263" evidence="1">
    <location>
        <begin position="22"/>
        <end position="220"/>
    </location>
</feature>
<accession>A0A239H9L9</accession>
<feature type="signal peptide" evidence="1">
    <location>
        <begin position="1"/>
        <end position="21"/>
    </location>
</feature>
<dbReference type="AlphaFoldDB" id="A0A239H9L9"/>
<keyword evidence="3" id="KW-1185">Reference proteome</keyword>